<keyword evidence="2 5" id="KW-0812">Transmembrane</keyword>
<feature type="transmembrane region" description="Helical" evidence="5">
    <location>
        <begin position="356"/>
        <end position="378"/>
    </location>
</feature>
<gene>
    <name evidence="7" type="ORF">DI603_06530</name>
</gene>
<keyword evidence="3 5" id="KW-1133">Transmembrane helix</keyword>
<sequence length="554" mass="58113">MAAAAGGRHRHARPHAGARLRLMRSAWRADLSAGLCVAGLLLPEAVAYAGLARLPASHGLMACLAGLALYALAGRSRDAIVSPTSSSASMAAAAALGMAGVPFADAMLALTLATGGLLLLMAATRQGQLSAYVSRPVLRGVAFAVALTVVIRQLPDLLGLGPAPPVDALGTLHWVLHQMPHWHGPSMAVAALAGALVLLLRRWPQWPGLLMVMLAAIALAHWVDLPTWGVQRIGEVPAPRMTLSLPELSRDAWLRAMELSVGVTVLVFAESWGSVRSLALRRGERLSADRELFALGLANVGSALAQGMPVGAGFSASIVNHSAGARSRLAGGVAFGGVLLFTLVALPALAWLPRPVLAVAVITALSHALSPGPLLATWRLRRDRAAVIGAVAAVLLLGLLHGMLVAVALSIVMALRSFSRPQVLELAQLPGTRDFVARVEHAEVEAVDNALILRVQAPLFFASAERAVSALAERLDLSGAQTLVLSLEESPDLDSTALECLMELDARLAASGRHLLLARVKERVRELLLHADPQGLGRGERLFWSVADAADSLR</sequence>
<feature type="transmembrane region" description="Helical" evidence="5">
    <location>
        <begin position="252"/>
        <end position="272"/>
    </location>
</feature>
<evidence type="ECO:0000256" key="5">
    <source>
        <dbReference type="SAM" id="Phobius"/>
    </source>
</evidence>
<dbReference type="InterPro" id="IPR002645">
    <property type="entry name" value="STAS_dom"/>
</dbReference>
<dbReference type="Gene3D" id="3.30.750.24">
    <property type="entry name" value="STAS domain"/>
    <property type="match status" value="1"/>
</dbReference>
<proteinExistence type="predicted"/>
<protein>
    <submittedName>
        <fullName evidence="7">SulP family inorganic anion transporter</fullName>
    </submittedName>
</protein>
<evidence type="ECO:0000256" key="1">
    <source>
        <dbReference type="ARBA" id="ARBA00004141"/>
    </source>
</evidence>
<feature type="transmembrane region" description="Helical" evidence="5">
    <location>
        <begin position="329"/>
        <end position="350"/>
    </location>
</feature>
<dbReference type="Proteomes" id="UP000249633">
    <property type="component" value="Unassembled WGS sequence"/>
</dbReference>
<dbReference type="Pfam" id="PF01740">
    <property type="entry name" value="STAS"/>
    <property type="match status" value="1"/>
</dbReference>
<comment type="subcellular location">
    <subcellularLocation>
        <location evidence="1">Membrane</location>
        <topology evidence="1">Multi-pass membrane protein</topology>
    </subcellularLocation>
</comment>
<feature type="transmembrane region" description="Helical" evidence="5">
    <location>
        <begin position="182"/>
        <end position="199"/>
    </location>
</feature>
<feature type="domain" description="STAS" evidence="6">
    <location>
        <begin position="440"/>
        <end position="553"/>
    </location>
</feature>
<dbReference type="InterPro" id="IPR001902">
    <property type="entry name" value="SLC26A/SulP_fam"/>
</dbReference>
<dbReference type="PANTHER" id="PTHR11814">
    <property type="entry name" value="SULFATE TRANSPORTER"/>
    <property type="match status" value="1"/>
</dbReference>
<dbReference type="CDD" id="cd07042">
    <property type="entry name" value="STAS_SulP_like_sulfate_transporter"/>
    <property type="match status" value="1"/>
</dbReference>
<organism evidence="7 8">
    <name type="scientific">Roseateles depolymerans</name>
    <dbReference type="NCBI Taxonomy" id="76731"/>
    <lineage>
        <taxon>Bacteria</taxon>
        <taxon>Pseudomonadati</taxon>
        <taxon>Pseudomonadota</taxon>
        <taxon>Betaproteobacteria</taxon>
        <taxon>Burkholderiales</taxon>
        <taxon>Sphaerotilaceae</taxon>
        <taxon>Roseateles</taxon>
    </lineage>
</organism>
<evidence type="ECO:0000256" key="3">
    <source>
        <dbReference type="ARBA" id="ARBA00022989"/>
    </source>
</evidence>
<evidence type="ECO:0000313" key="8">
    <source>
        <dbReference type="Proteomes" id="UP000249633"/>
    </source>
</evidence>
<dbReference type="PROSITE" id="PS50801">
    <property type="entry name" value="STAS"/>
    <property type="match status" value="1"/>
</dbReference>
<dbReference type="SUPFAM" id="SSF52091">
    <property type="entry name" value="SpoIIaa-like"/>
    <property type="match status" value="1"/>
</dbReference>
<dbReference type="Pfam" id="PF00916">
    <property type="entry name" value="Sulfate_transp"/>
    <property type="match status" value="1"/>
</dbReference>
<feature type="transmembrane region" description="Helical" evidence="5">
    <location>
        <begin position="206"/>
        <end position="223"/>
    </location>
</feature>
<evidence type="ECO:0000256" key="2">
    <source>
        <dbReference type="ARBA" id="ARBA00022692"/>
    </source>
</evidence>
<feature type="transmembrane region" description="Helical" evidence="5">
    <location>
        <begin position="136"/>
        <end position="154"/>
    </location>
</feature>
<dbReference type="GO" id="GO:0016020">
    <property type="term" value="C:membrane"/>
    <property type="evidence" value="ECO:0007669"/>
    <property type="project" value="UniProtKB-SubCell"/>
</dbReference>
<dbReference type="EMBL" id="QFOD01000004">
    <property type="protein sequence ID" value="PZP34602.1"/>
    <property type="molecule type" value="Genomic_DNA"/>
</dbReference>
<reference evidence="7 8" key="1">
    <citation type="submission" date="2017-08" db="EMBL/GenBank/DDBJ databases">
        <title>Infants hospitalized years apart are colonized by the same room-sourced microbial strains.</title>
        <authorList>
            <person name="Brooks B."/>
            <person name="Olm M.R."/>
            <person name="Firek B.A."/>
            <person name="Baker R."/>
            <person name="Thomas B.C."/>
            <person name="Morowitz M.J."/>
            <person name="Banfield J.F."/>
        </authorList>
    </citation>
    <scope>NUCLEOTIDE SEQUENCE [LARGE SCALE GENOMIC DNA]</scope>
    <source>
        <strain evidence="7">S2_012_000_R2_81</strain>
    </source>
</reference>
<comment type="caution">
    <text evidence="7">The sequence shown here is derived from an EMBL/GenBank/DDBJ whole genome shotgun (WGS) entry which is preliminary data.</text>
</comment>
<evidence type="ECO:0000259" key="6">
    <source>
        <dbReference type="PROSITE" id="PS50801"/>
    </source>
</evidence>
<keyword evidence="4 5" id="KW-0472">Membrane</keyword>
<evidence type="ECO:0000256" key="4">
    <source>
        <dbReference type="ARBA" id="ARBA00023136"/>
    </source>
</evidence>
<evidence type="ECO:0000313" key="7">
    <source>
        <dbReference type="EMBL" id="PZP34602.1"/>
    </source>
</evidence>
<feature type="transmembrane region" description="Helical" evidence="5">
    <location>
        <begin position="385"/>
        <end position="415"/>
    </location>
</feature>
<feature type="transmembrane region" description="Helical" evidence="5">
    <location>
        <begin position="106"/>
        <end position="124"/>
    </location>
</feature>
<dbReference type="AlphaFoldDB" id="A0A2W5FU80"/>
<accession>A0A2W5FU80</accession>
<name>A0A2W5FU80_9BURK</name>
<dbReference type="InterPro" id="IPR036513">
    <property type="entry name" value="STAS_dom_sf"/>
</dbReference>
<dbReference type="GO" id="GO:0055085">
    <property type="term" value="P:transmembrane transport"/>
    <property type="evidence" value="ECO:0007669"/>
    <property type="project" value="InterPro"/>
</dbReference>
<dbReference type="InterPro" id="IPR011547">
    <property type="entry name" value="SLC26A/SulP_dom"/>
</dbReference>